<evidence type="ECO:0000259" key="8">
    <source>
        <dbReference type="PROSITE" id="PS50994"/>
    </source>
</evidence>
<evidence type="ECO:0000256" key="5">
    <source>
        <dbReference type="ARBA" id="ARBA00022801"/>
    </source>
</evidence>
<dbReference type="PROSITE" id="PS50878">
    <property type="entry name" value="RT_POL"/>
    <property type="match status" value="1"/>
</dbReference>
<dbReference type="Proteomes" id="UP000198211">
    <property type="component" value="Unassembled WGS sequence"/>
</dbReference>
<dbReference type="InterPro" id="IPR043502">
    <property type="entry name" value="DNA/RNA_pol_sf"/>
</dbReference>
<dbReference type="PANTHER" id="PTHR37984">
    <property type="entry name" value="PROTEIN CBG26694"/>
    <property type="match status" value="1"/>
</dbReference>
<dbReference type="GO" id="GO:0016787">
    <property type="term" value="F:hydrolase activity"/>
    <property type="evidence" value="ECO:0007669"/>
    <property type="project" value="UniProtKB-KW"/>
</dbReference>
<organism evidence="9 10">
    <name type="scientific">Phytophthora megakarya</name>
    <dbReference type="NCBI Taxonomy" id="4795"/>
    <lineage>
        <taxon>Eukaryota</taxon>
        <taxon>Sar</taxon>
        <taxon>Stramenopiles</taxon>
        <taxon>Oomycota</taxon>
        <taxon>Peronosporomycetes</taxon>
        <taxon>Peronosporales</taxon>
        <taxon>Peronosporaceae</taxon>
        <taxon>Phytophthora</taxon>
    </lineage>
</organism>
<evidence type="ECO:0000256" key="6">
    <source>
        <dbReference type="ARBA" id="ARBA00022918"/>
    </source>
</evidence>
<dbReference type="InterPro" id="IPR012337">
    <property type="entry name" value="RNaseH-like_sf"/>
</dbReference>
<dbReference type="PANTHER" id="PTHR37984:SF5">
    <property type="entry name" value="PROTEIN NYNRIN-LIKE"/>
    <property type="match status" value="1"/>
</dbReference>
<dbReference type="InterPro" id="IPR043128">
    <property type="entry name" value="Rev_trsase/Diguanyl_cyclase"/>
</dbReference>
<dbReference type="AlphaFoldDB" id="A0A225VC60"/>
<evidence type="ECO:0000313" key="9">
    <source>
        <dbReference type="EMBL" id="OWZ02367.1"/>
    </source>
</evidence>
<keyword evidence="10" id="KW-1185">Reference proteome</keyword>
<evidence type="ECO:0000256" key="1">
    <source>
        <dbReference type="ARBA" id="ARBA00022679"/>
    </source>
</evidence>
<dbReference type="InterPro" id="IPR050951">
    <property type="entry name" value="Retrovirus_Pol_polyprotein"/>
</dbReference>
<dbReference type="InterPro" id="IPR036397">
    <property type="entry name" value="RNaseH_sf"/>
</dbReference>
<accession>A0A225VC60</accession>
<evidence type="ECO:0000256" key="2">
    <source>
        <dbReference type="ARBA" id="ARBA00022695"/>
    </source>
</evidence>
<dbReference type="InterPro" id="IPR041588">
    <property type="entry name" value="Integrase_H2C2"/>
</dbReference>
<dbReference type="GO" id="GO:0003964">
    <property type="term" value="F:RNA-directed DNA polymerase activity"/>
    <property type="evidence" value="ECO:0007669"/>
    <property type="project" value="UniProtKB-KW"/>
</dbReference>
<dbReference type="PROSITE" id="PS50994">
    <property type="entry name" value="INTEGRASE"/>
    <property type="match status" value="1"/>
</dbReference>
<dbReference type="SUPFAM" id="SSF53098">
    <property type="entry name" value="Ribonuclease H-like"/>
    <property type="match status" value="1"/>
</dbReference>
<proteinExistence type="predicted"/>
<feature type="non-terminal residue" evidence="9">
    <location>
        <position position="878"/>
    </location>
</feature>
<dbReference type="Pfam" id="PF17921">
    <property type="entry name" value="Integrase_H2C2"/>
    <property type="match status" value="1"/>
</dbReference>
<keyword evidence="2" id="KW-0548">Nucleotidyltransferase</keyword>
<dbReference type="Gene3D" id="3.30.70.270">
    <property type="match status" value="2"/>
</dbReference>
<dbReference type="Gene3D" id="3.30.420.10">
    <property type="entry name" value="Ribonuclease H-like superfamily/Ribonuclease H"/>
    <property type="match status" value="1"/>
</dbReference>
<sequence length="878" mass="98872">MGEDWMVEKRVKMDFASRELKYYDDNGQKVILPFTCHGVSTLQQANEPRKIVVRLAKTQKLNTSTCKIVTVRVDAEDGTTGIFLPKPTNKRHLMIAPTVDTVNNGRVRAQVLNVEGRREKLPARDALGTWIPVSEDMKLLSLNGELERKRVAQWVSRLRKEDAKPLQNEDKSDIGEMKQKDRDLVIALLRQYTEIVEKKLGCPPKAKINVEHHINTGDAAPIMMRRRRHAVAENELIDKEVDNMLEQGVIELGEGAWGFPVVIVRKKDGSVRFCIDYRALNSVTMKDVYPLPRVDETSEALHGSQRFSSLDLHAGYWQFGVFEPDKPKTAFTTRRGLFQFTGMPFGLCNAPSTFQRLMNCVLRGLAWVCCLVYLDDVVIFTKGFVAQHVVELAVVLERLAEAGLSLKVSKCSFATTRMEYLGHDLTPDGIQPTLRLVKAIVDFPTPADDTQVRRRFVPEFGTKMAPLTCLLRKSTAWVWGAAQEEAFAWDKVWLSQNPVLIYPDYSLPFKLTTNASKTGLGAVLSQDQGKGDQPVAYASKVNSPTVAKYSISELECLAVVWAARLFRPHIYGRHFTIVTDHVALKWLMTTKERAGRLHRWALTLQEYDFDIVYRPGKENSVADALSRGPATVTEGEHDAEEVADDLEIALDREAKDVTRAAVLRVEAAELGVVQFTDADIKEEQRKSIMVQKLRVKGSYRGQRVFTDAEGLVKVDIGDEENRIVLPAVYWALAFKEAHDSIWAGHLRGRHTLDRLQELYWWPRMRESVQQWVAACQDCGSKKTRPKTIIPPLRNVKTGAVGDRWAIDVAGPLPETMNGHRYVIAAVEYNTRYAVATAVKDHTAKDIARFLIDKVVLGFGPTREVMMGGAKEFGSQMTA</sequence>
<dbReference type="Gene3D" id="3.10.20.370">
    <property type="match status" value="1"/>
</dbReference>
<dbReference type="SUPFAM" id="SSF56672">
    <property type="entry name" value="DNA/RNA polymerases"/>
    <property type="match status" value="1"/>
</dbReference>
<dbReference type="InterPro" id="IPR001584">
    <property type="entry name" value="Integrase_cat-core"/>
</dbReference>
<protein>
    <submittedName>
        <fullName evidence="9">Retroelement</fullName>
    </submittedName>
</protein>
<gene>
    <name evidence="9" type="ORF">PHMEG_00026083</name>
</gene>
<evidence type="ECO:0000313" key="10">
    <source>
        <dbReference type="Proteomes" id="UP000198211"/>
    </source>
</evidence>
<dbReference type="CDD" id="cd01647">
    <property type="entry name" value="RT_LTR"/>
    <property type="match status" value="1"/>
</dbReference>
<evidence type="ECO:0000256" key="3">
    <source>
        <dbReference type="ARBA" id="ARBA00022722"/>
    </source>
</evidence>
<keyword evidence="4" id="KW-0255">Endonuclease</keyword>
<dbReference type="GO" id="GO:0004519">
    <property type="term" value="F:endonuclease activity"/>
    <property type="evidence" value="ECO:0007669"/>
    <property type="project" value="UniProtKB-KW"/>
</dbReference>
<comment type="caution">
    <text evidence="9">The sequence shown here is derived from an EMBL/GenBank/DDBJ whole genome shotgun (WGS) entry which is preliminary data.</text>
</comment>
<dbReference type="Gene3D" id="1.10.340.70">
    <property type="match status" value="1"/>
</dbReference>
<dbReference type="GO" id="GO:0003676">
    <property type="term" value="F:nucleic acid binding"/>
    <property type="evidence" value="ECO:0007669"/>
    <property type="project" value="InterPro"/>
</dbReference>
<keyword evidence="3" id="KW-0540">Nuclease</keyword>
<reference evidence="10" key="1">
    <citation type="submission" date="2017-03" db="EMBL/GenBank/DDBJ databases">
        <title>Phytopthora megakarya and P. palmivora, two closely related causual agents of cacao black pod achieved similar genome size and gene model numbers by different mechanisms.</title>
        <authorList>
            <person name="Ali S."/>
            <person name="Shao J."/>
            <person name="Larry D.J."/>
            <person name="Kronmiller B."/>
            <person name="Shen D."/>
            <person name="Strem M.D."/>
            <person name="Melnick R.L."/>
            <person name="Guiltinan M.J."/>
            <person name="Tyler B.M."/>
            <person name="Meinhardt L.W."/>
            <person name="Bailey B.A."/>
        </authorList>
    </citation>
    <scope>NUCLEOTIDE SEQUENCE [LARGE SCALE GENOMIC DNA]</scope>
    <source>
        <strain evidence="10">zdho120</strain>
    </source>
</reference>
<dbReference type="FunFam" id="3.10.20.370:FF:000001">
    <property type="entry name" value="Retrovirus-related Pol polyprotein from transposon 17.6-like protein"/>
    <property type="match status" value="1"/>
</dbReference>
<dbReference type="Gene3D" id="3.10.10.10">
    <property type="entry name" value="HIV Type 1 Reverse Transcriptase, subunit A, domain 1"/>
    <property type="match status" value="1"/>
</dbReference>
<dbReference type="CDD" id="cd09274">
    <property type="entry name" value="RNase_HI_RT_Ty3"/>
    <property type="match status" value="1"/>
</dbReference>
<evidence type="ECO:0000256" key="4">
    <source>
        <dbReference type="ARBA" id="ARBA00022759"/>
    </source>
</evidence>
<evidence type="ECO:0000259" key="7">
    <source>
        <dbReference type="PROSITE" id="PS50878"/>
    </source>
</evidence>
<name>A0A225VC60_9STRA</name>
<keyword evidence="6" id="KW-0695">RNA-directed DNA polymerase</keyword>
<dbReference type="FunFam" id="1.10.340.70:FF:000001">
    <property type="entry name" value="Retrovirus-related Pol polyprotein from transposon gypsy-like Protein"/>
    <property type="match status" value="1"/>
</dbReference>
<dbReference type="InterPro" id="IPR041373">
    <property type="entry name" value="RT_RNaseH"/>
</dbReference>
<feature type="domain" description="Integrase catalytic" evidence="8">
    <location>
        <begin position="781"/>
        <end position="878"/>
    </location>
</feature>
<dbReference type="EMBL" id="NBNE01006217">
    <property type="protein sequence ID" value="OWZ02367.1"/>
    <property type="molecule type" value="Genomic_DNA"/>
</dbReference>
<keyword evidence="1" id="KW-0808">Transferase</keyword>
<dbReference type="Pfam" id="PF17917">
    <property type="entry name" value="RT_RNaseH"/>
    <property type="match status" value="1"/>
</dbReference>
<feature type="domain" description="Reverse transcriptase" evidence="7">
    <location>
        <begin position="245"/>
        <end position="425"/>
    </location>
</feature>
<dbReference type="OrthoDB" id="125159at2759"/>
<dbReference type="InterPro" id="IPR000477">
    <property type="entry name" value="RT_dom"/>
</dbReference>
<keyword evidence="5" id="KW-0378">Hydrolase</keyword>
<dbReference type="GO" id="GO:0015074">
    <property type="term" value="P:DNA integration"/>
    <property type="evidence" value="ECO:0007669"/>
    <property type="project" value="InterPro"/>
</dbReference>
<dbReference type="Pfam" id="PF00078">
    <property type="entry name" value="RVT_1"/>
    <property type="match status" value="1"/>
</dbReference>